<dbReference type="EMBL" id="JACCBB010000001">
    <property type="protein sequence ID" value="NYD24342.1"/>
    <property type="molecule type" value="Genomic_DNA"/>
</dbReference>
<gene>
    <name evidence="1" type="ORF">BJ968_003882</name>
</gene>
<proteinExistence type="predicted"/>
<protein>
    <submittedName>
        <fullName evidence="1">Transcriptional regulator</fullName>
    </submittedName>
</protein>
<dbReference type="RefSeq" id="WP_179754664.1">
    <property type="nucleotide sequence ID" value="NZ_BAAAGN010000021.1"/>
</dbReference>
<dbReference type="PANTHER" id="PTHR35802:SF1">
    <property type="entry name" value="PROTEASE SYNTHASE AND SPORULATION PROTEIN PAI 2"/>
    <property type="match status" value="1"/>
</dbReference>
<keyword evidence="2" id="KW-1185">Reference proteome</keyword>
<dbReference type="InterPro" id="IPR012349">
    <property type="entry name" value="Split_barrel_FMN-bd"/>
</dbReference>
<dbReference type="InterPro" id="IPR007396">
    <property type="entry name" value="TR_PAI2-type"/>
</dbReference>
<name>A0A7Y9DPD3_9ACTN</name>
<dbReference type="PANTHER" id="PTHR35802">
    <property type="entry name" value="PROTEASE SYNTHASE AND SPORULATION PROTEIN PAI 2"/>
    <property type="match status" value="1"/>
</dbReference>
<accession>A0A7Y9DPD3</accession>
<evidence type="ECO:0000313" key="1">
    <source>
        <dbReference type="EMBL" id="NYD24342.1"/>
    </source>
</evidence>
<dbReference type="PIRSF" id="PIRSF010372">
    <property type="entry name" value="PaiB"/>
    <property type="match status" value="1"/>
</dbReference>
<dbReference type="AlphaFoldDB" id="A0A7Y9DPD3"/>
<dbReference type="Pfam" id="PF04299">
    <property type="entry name" value="FMN_bind_2"/>
    <property type="match status" value="1"/>
</dbReference>
<dbReference type="Proteomes" id="UP000521922">
    <property type="component" value="Unassembled WGS sequence"/>
</dbReference>
<organism evidence="1 2">
    <name type="scientific">Kineococcus aurantiacus</name>
    <dbReference type="NCBI Taxonomy" id="37633"/>
    <lineage>
        <taxon>Bacteria</taxon>
        <taxon>Bacillati</taxon>
        <taxon>Actinomycetota</taxon>
        <taxon>Actinomycetes</taxon>
        <taxon>Kineosporiales</taxon>
        <taxon>Kineosporiaceae</taxon>
        <taxon>Kineococcus</taxon>
    </lineage>
</organism>
<evidence type="ECO:0000313" key="2">
    <source>
        <dbReference type="Proteomes" id="UP000521922"/>
    </source>
</evidence>
<comment type="caution">
    <text evidence="1">The sequence shown here is derived from an EMBL/GenBank/DDBJ whole genome shotgun (WGS) entry which is preliminary data.</text>
</comment>
<dbReference type="SUPFAM" id="SSF50475">
    <property type="entry name" value="FMN-binding split barrel"/>
    <property type="match status" value="1"/>
</dbReference>
<reference evidence="1 2" key="1">
    <citation type="submission" date="2020-07" db="EMBL/GenBank/DDBJ databases">
        <title>Sequencing the genomes of 1000 actinobacteria strains.</title>
        <authorList>
            <person name="Klenk H.-P."/>
        </authorList>
    </citation>
    <scope>NUCLEOTIDE SEQUENCE [LARGE SCALE GENOMIC DNA]</scope>
    <source>
        <strain evidence="1 2">DSM 7487</strain>
    </source>
</reference>
<dbReference type="Gene3D" id="2.30.110.10">
    <property type="entry name" value="Electron Transport, Fmn-binding Protein, Chain A"/>
    <property type="match status" value="1"/>
</dbReference>
<sequence length="208" mass="23213">MLRSAHYRVEDPAQVRRLIAAHPWATIVSPTTTGLVASHYPVLLEEAGQEEIVLLSHVGRPDDEHHELGRHEVLVVVAGPHGYVSPSWYAPGDLVPTWNHLTAHLWGVPEVLGEEENYEVLCRLTEHFERGRPGGRDLREDEAATRRAARGTRGLRLRVTRFEARWKLSQTKTPEVAENVARQLEAVHPELAAEVRAVRAGGGCPGHR</sequence>